<dbReference type="Gene3D" id="1.10.443.10">
    <property type="entry name" value="Intergrase catalytic core"/>
    <property type="match status" value="1"/>
</dbReference>
<reference evidence="3" key="1">
    <citation type="submission" date="2023-10" db="EMBL/GenBank/DDBJ databases">
        <authorList>
            <person name="Chen Y."/>
            <person name="Shah S."/>
            <person name="Dougan E. K."/>
            <person name="Thang M."/>
            <person name="Chan C."/>
        </authorList>
    </citation>
    <scope>NUCLEOTIDE SEQUENCE [LARGE SCALE GENOMIC DNA]</scope>
</reference>
<evidence type="ECO:0000313" key="3">
    <source>
        <dbReference type="EMBL" id="CAK0824741.1"/>
    </source>
</evidence>
<feature type="non-terminal residue" evidence="3">
    <location>
        <position position="1"/>
    </location>
</feature>
<keyword evidence="4" id="KW-1185">Reference proteome</keyword>
<evidence type="ECO:0008006" key="5">
    <source>
        <dbReference type="Google" id="ProtNLM"/>
    </source>
</evidence>
<sequence>DERENFVADAVSSLNSLYSSAGSGYSTYEFPSRHKSGEPVSAFNDAVFGNVGRAVSAFLPRPDERQLCPGGALCELLKCKDIYDTDQDTTVAPFDPEKLRVLKGDLRPQPMERLVGPTARRKLLDPQRRIFRPQAEKRKLAPQMARRLAGHLVDLLAIRREFLSALCHLYRFIGDGTGPPRALPGPLLVELRIIKGLLPLVVQNFSKPPFWVGWRERWRFVDPTPEPTQDFPLAAPAAPPPVAPDFMAWFESEVGEDDKSQHAKLALATPTKLSAAVPRTWTALEREPPPEPCDARALAPACPGLRLGRGPTPGLVHGLRIAADTEDGIEFGMIHDPIANLAAPAGVAVLELFAGCAFLSSGVRAAGMRIGVPCELDHGSHFDLTRPRVQAEVLRWLRDGRVWLAFFGTPCGRWSQARSAGRAGTEVDRAGYACARFTVRVLRLCRQLGIYVALENPRRSGLWDWPPLAAELRRSGCAHFDFDMCAFDAAWWRTSYGGAYPPKLCRTFARVAAGAAPAGAWCLRGEGQTSDWWEDRLLDAAGLAGAGRSQRSSASSPRSAPIIAPMTRKRRRASSVVDSAPGFLRRATVSARTRDTYAKAFALVQRFAAGRGASPQTMKEWGAILHDYLEMEFLEGASAAVGRVALYGTAWSLDFVTRNPSVLPLSKKALKCFASIRPDTMRDPPPLEAIWCLVGRLQLANTVDCDLASAFCLLAFDAYLRPSEALELTAAQVIPPKRGTANRSWALVVAPEGGKPAKNKQFDQGVKIGAFGRSFAVDVLQKMYHRVLPGTLLFRHLTLAELEAIFRKYGDVDGVKITPHCLRHAGPSHDMHYNGASLDFVMMRGRWSVVNPVRRYGKPAKLLRQLAKLERSTVLEAPSRAARLPGEVSIDFYAAAAFFSDHAWAAAQGPEEGEVELARHVLRHLISPMSHEVLRLQADSPPGFAGLEGAPLAMGPFPTLADVEAGARVPPSNSMIAIAPTYGVHLSGGANSQWTFIEKHVSHPLVRTSFLPPMHAWDPHTGSDIQSVAPPPGFAGLEAGARVPPLVDSRASDAAGGGPWLSGERLPCTGSSPLPFWRPTAAVGDRAAGGAAVSAESPPVGGGSPSHVGRVGPPPGLADPQAGVHTHPSLHPSNVRPASLTAQPNLESAAVAPPSTHVCATAALVGTPALVSSIHLVATPGCRTDAHSVAPRASSAPALLAGRSQGAAVMLRATRERAAIAATAGAAQPRAVLPWGHSAARSEVKEMEASVRKDAKSQGLFLGLMARYIEDEGFGFVHCPECKDVWDKTDMFLSGRTFVSSGVDVGDMITFEVEKDGKDLPRATNPKCLKELTAARKKFPGPTA</sequence>
<dbReference type="SUPFAM" id="SSF56349">
    <property type="entry name" value="DNA breaking-rejoining enzymes"/>
    <property type="match status" value="1"/>
</dbReference>
<dbReference type="InterPro" id="IPR013762">
    <property type="entry name" value="Integrase-like_cat_sf"/>
</dbReference>
<dbReference type="Proteomes" id="UP001189429">
    <property type="component" value="Unassembled WGS sequence"/>
</dbReference>
<keyword evidence="1" id="KW-0233">DNA recombination</keyword>
<evidence type="ECO:0000313" key="4">
    <source>
        <dbReference type="Proteomes" id="UP001189429"/>
    </source>
</evidence>
<name>A0ABN9S373_9DINO</name>
<evidence type="ECO:0000256" key="1">
    <source>
        <dbReference type="ARBA" id="ARBA00023172"/>
    </source>
</evidence>
<feature type="non-terminal residue" evidence="3">
    <location>
        <position position="1344"/>
    </location>
</feature>
<dbReference type="InterPro" id="IPR011010">
    <property type="entry name" value="DNA_brk_join_enz"/>
</dbReference>
<protein>
    <recommendedName>
        <fullName evidence="5">DNA (cytosine-5-)-methyltransferase</fullName>
    </recommendedName>
</protein>
<comment type="caution">
    <text evidence="3">The sequence shown here is derived from an EMBL/GenBank/DDBJ whole genome shotgun (WGS) entry which is preliminary data.</text>
</comment>
<evidence type="ECO:0000256" key="2">
    <source>
        <dbReference type="SAM" id="MobiDB-lite"/>
    </source>
</evidence>
<feature type="compositionally biased region" description="Low complexity" evidence="2">
    <location>
        <begin position="547"/>
        <end position="565"/>
    </location>
</feature>
<feature type="region of interest" description="Disordered" evidence="2">
    <location>
        <begin position="547"/>
        <end position="572"/>
    </location>
</feature>
<feature type="compositionally biased region" description="Low complexity" evidence="2">
    <location>
        <begin position="1089"/>
        <end position="1111"/>
    </location>
</feature>
<gene>
    <name evidence="3" type="ORF">PCOR1329_LOCUS25067</name>
</gene>
<feature type="region of interest" description="Disordered" evidence="2">
    <location>
        <begin position="1089"/>
        <end position="1138"/>
    </location>
</feature>
<dbReference type="CDD" id="cd00397">
    <property type="entry name" value="DNA_BRE_C"/>
    <property type="match status" value="1"/>
</dbReference>
<organism evidence="3 4">
    <name type="scientific">Prorocentrum cordatum</name>
    <dbReference type="NCBI Taxonomy" id="2364126"/>
    <lineage>
        <taxon>Eukaryota</taxon>
        <taxon>Sar</taxon>
        <taxon>Alveolata</taxon>
        <taxon>Dinophyceae</taxon>
        <taxon>Prorocentrales</taxon>
        <taxon>Prorocentraceae</taxon>
        <taxon>Prorocentrum</taxon>
    </lineage>
</organism>
<accession>A0ABN9S373</accession>
<dbReference type="EMBL" id="CAUYUJ010008713">
    <property type="protein sequence ID" value="CAK0824741.1"/>
    <property type="molecule type" value="Genomic_DNA"/>
</dbReference>
<proteinExistence type="predicted"/>